<organism evidence="3 4">
    <name type="scientific">Glarea lozoyensis (strain ATCC 20868 / MF5171)</name>
    <dbReference type="NCBI Taxonomy" id="1116229"/>
    <lineage>
        <taxon>Eukaryota</taxon>
        <taxon>Fungi</taxon>
        <taxon>Dikarya</taxon>
        <taxon>Ascomycota</taxon>
        <taxon>Pezizomycotina</taxon>
        <taxon>Leotiomycetes</taxon>
        <taxon>Helotiales</taxon>
        <taxon>Helotiaceae</taxon>
        <taxon>Glarea</taxon>
    </lineage>
</organism>
<dbReference type="InterPro" id="IPR012337">
    <property type="entry name" value="RNaseH-like_sf"/>
</dbReference>
<dbReference type="InterPro" id="IPR040151">
    <property type="entry name" value="Gfd2/YDR514C-like"/>
</dbReference>
<dbReference type="eggNOG" id="ENOG502QTQR">
    <property type="taxonomic scope" value="Eukaryota"/>
</dbReference>
<feature type="compositionally biased region" description="Low complexity" evidence="1">
    <location>
        <begin position="635"/>
        <end position="644"/>
    </location>
</feature>
<dbReference type="InterPro" id="IPR048519">
    <property type="entry name" value="Gfd2/YDR514C-like_C"/>
</dbReference>
<dbReference type="Pfam" id="PF21762">
    <property type="entry name" value="DEDDh_C"/>
    <property type="match status" value="1"/>
</dbReference>
<evidence type="ECO:0000256" key="1">
    <source>
        <dbReference type="SAM" id="MobiDB-lite"/>
    </source>
</evidence>
<feature type="compositionally biased region" description="Polar residues" evidence="1">
    <location>
        <begin position="702"/>
        <end position="725"/>
    </location>
</feature>
<dbReference type="AlphaFoldDB" id="S3DEG0"/>
<dbReference type="GeneID" id="19467983"/>
<feature type="domain" description="Gfd2/YDR514C-like C-terminal" evidence="2">
    <location>
        <begin position="348"/>
        <end position="555"/>
    </location>
</feature>
<dbReference type="PANTHER" id="PTHR28083:SF1">
    <property type="entry name" value="GOOD FOR FULL DBP5 ACTIVITY PROTEIN 2"/>
    <property type="match status" value="1"/>
</dbReference>
<name>S3DEG0_GLAL2</name>
<proteinExistence type="predicted"/>
<feature type="region of interest" description="Disordered" evidence="1">
    <location>
        <begin position="1"/>
        <end position="95"/>
    </location>
</feature>
<keyword evidence="4" id="KW-1185">Reference proteome</keyword>
<dbReference type="GO" id="GO:0005634">
    <property type="term" value="C:nucleus"/>
    <property type="evidence" value="ECO:0007669"/>
    <property type="project" value="TreeGrafter"/>
</dbReference>
<feature type="region of interest" description="Disordered" evidence="1">
    <location>
        <begin position="590"/>
        <end position="742"/>
    </location>
</feature>
<dbReference type="SUPFAM" id="SSF53098">
    <property type="entry name" value="Ribonuclease H-like"/>
    <property type="match status" value="1"/>
</dbReference>
<feature type="compositionally biased region" description="Gly residues" evidence="1">
    <location>
        <begin position="602"/>
        <end position="612"/>
    </location>
</feature>
<dbReference type="EMBL" id="KE145352">
    <property type="protein sequence ID" value="EPE36772.1"/>
    <property type="molecule type" value="Genomic_DNA"/>
</dbReference>
<dbReference type="STRING" id="1116229.S3DEG0"/>
<gene>
    <name evidence="3" type="ORF">GLAREA_08935</name>
</gene>
<feature type="compositionally biased region" description="Basic and acidic residues" evidence="1">
    <location>
        <begin position="590"/>
        <end position="599"/>
    </location>
</feature>
<reference evidence="3 4" key="1">
    <citation type="journal article" date="2013" name="BMC Genomics">
        <title>Genomics-driven discovery of the pneumocandin biosynthetic gene cluster in the fungus Glarea lozoyensis.</title>
        <authorList>
            <person name="Chen L."/>
            <person name="Yue Q."/>
            <person name="Zhang X."/>
            <person name="Xiang M."/>
            <person name="Wang C."/>
            <person name="Li S."/>
            <person name="Che Y."/>
            <person name="Ortiz-Lopez F.J."/>
            <person name="Bills G.F."/>
            <person name="Liu X."/>
            <person name="An Z."/>
        </authorList>
    </citation>
    <scope>NUCLEOTIDE SEQUENCE [LARGE SCALE GENOMIC DNA]</scope>
    <source>
        <strain evidence="4">ATCC 20868 / MF5171</strain>
    </source>
</reference>
<feature type="compositionally biased region" description="Polar residues" evidence="1">
    <location>
        <begin position="62"/>
        <end position="76"/>
    </location>
</feature>
<evidence type="ECO:0000313" key="3">
    <source>
        <dbReference type="EMBL" id="EPE36772.1"/>
    </source>
</evidence>
<dbReference type="HOGENOM" id="CLU_016815_4_0_1"/>
<sequence length="742" mass="82998">MSETNDKYPAPIHAYEGSDSDSDEYVTSGRAFRDVKEKELKSQSQGSQYEARRRALIRSHHQPQFQSEESSASRNPVAQYPSPRQRKATQTSNVKMDGKFPDFGSLAQGELAPKGEAFVSFALVKKYVDMYIGKANSPKVSEAYFNNSKICQRKWDLFYIYRLKHDQNFRPIVIVPTKHFIHFLDVINEDLGTKLTIPVGNKAFSISFTNDRTPRPRYLGRSTTPATASRLVEEVPPTYYRRPNEPETMEPTNADIDAFHAKILLITQAQAAKNKAKGEQKAKSQQRTRKDWGDSIKRVQRYIGLRQNCKSDNIEQNWEEVDSDIILSSTLKFNPEAPAPFPLEKGTIFICVDIEAWEDSHNIITEIGIATLDTRDLAGLAPGKAVASEDGSEGKGCDGPAWRAAIRARHFRIREHQHYRNTKHVRDCPDKFEYGTSEWISLKDAPTTIASCFKYPFSNSKAPALAEGESSEKRNIVLVGHDLGGDIDYMRKVGYNVHNLGGLIDHIDTKYMWQYLTRDIQGRRLTAILADLGLVGWNPHNAGNDAVYTLYCMLGIAFRHLTERNERGAWKEKMLELAEQRVAEAVEKAREAARQREEGWSSDGGGSDGGEGIKPIPTMPKGNFKAAPVTMSSDTTAATNRRNTVNWGSSNFNNTNAETGWGSSKRTGGGWGKPWENEAKHVGDLGKGLGDLTLNQKREGKPSNSPKWPINGSNTKPAPNKSSKSSRGDDWGLNNGEKTYGW</sequence>
<feature type="compositionally biased region" description="Polar residues" evidence="1">
    <location>
        <begin position="645"/>
        <end position="666"/>
    </location>
</feature>
<protein>
    <submittedName>
        <fullName evidence="3">Ribonuclease H-like protein</fullName>
    </submittedName>
</protein>
<dbReference type="Proteomes" id="UP000016922">
    <property type="component" value="Unassembled WGS sequence"/>
</dbReference>
<accession>S3DEG0</accession>
<feature type="compositionally biased region" description="Basic and acidic residues" evidence="1">
    <location>
        <begin position="31"/>
        <end position="41"/>
    </location>
</feature>
<dbReference type="OrthoDB" id="5953249at2759"/>
<dbReference type="PANTHER" id="PTHR28083">
    <property type="entry name" value="GOOD FOR FULL DBP5 ACTIVITY PROTEIN 2"/>
    <property type="match status" value="1"/>
</dbReference>
<dbReference type="OMA" id="CVDVESY"/>
<dbReference type="KEGG" id="glz:GLAREA_08935"/>
<dbReference type="RefSeq" id="XP_008076087.1">
    <property type="nucleotide sequence ID" value="XM_008077896.1"/>
</dbReference>
<evidence type="ECO:0000313" key="4">
    <source>
        <dbReference type="Proteomes" id="UP000016922"/>
    </source>
</evidence>
<evidence type="ECO:0000259" key="2">
    <source>
        <dbReference type="Pfam" id="PF21762"/>
    </source>
</evidence>
<feature type="compositionally biased region" description="Basic and acidic residues" evidence="1">
    <location>
        <begin position="675"/>
        <end position="684"/>
    </location>
</feature>